<feature type="region of interest" description="Disordered" evidence="1">
    <location>
        <begin position="22"/>
        <end position="45"/>
    </location>
</feature>
<sequence>MIASRIQQRASTSLLATAASRRLNSTTSRAAAPGARPSSTKGQGLDRPQAILWGWAALIVVAGFGYYTVKSNNTAKKRDFMIKQGQLQQQRSAVTDGDQPAATSTPVLMSSTNQEKYAQSPLQSLTAAFNRQTTQRSRNTDASRSNGGRDE</sequence>
<dbReference type="AlphaFoldDB" id="V5EYL0"/>
<accession>V5EYL0</accession>
<keyword evidence="2" id="KW-1133">Transmembrane helix</keyword>
<dbReference type="OMA" id="KKRDFMI"/>
<dbReference type="RefSeq" id="XP_016292848.1">
    <property type="nucleotide sequence ID" value="XM_016437349.1"/>
</dbReference>
<proteinExistence type="predicted"/>
<dbReference type="GeneID" id="27420021"/>
<reference evidence="4" key="1">
    <citation type="journal article" date="2013" name="Genome Announc.">
        <title>Draft genome sequence of Pseudozyma brasiliensis sp. nov. strain GHG001, a high producer of endo-1,4-xylanase isolated from an insect pest of sugarcane.</title>
        <authorList>
            <person name="Oliveira J.V.D.C."/>
            <person name="dos Santos R.A.C."/>
            <person name="Borges T.A."/>
            <person name="Riano-Pachon D.M."/>
            <person name="Goldman G.H."/>
        </authorList>
    </citation>
    <scope>NUCLEOTIDE SEQUENCE [LARGE SCALE GENOMIC DNA]</scope>
    <source>
        <strain evidence="4">GHG001</strain>
    </source>
</reference>
<gene>
    <name evidence="3" type="ORF">PSEUBRA_SCAF2g02952</name>
</gene>
<evidence type="ECO:0000256" key="1">
    <source>
        <dbReference type="SAM" id="MobiDB-lite"/>
    </source>
</evidence>
<dbReference type="EMBL" id="KI545862">
    <property type="protein sequence ID" value="EST07859.1"/>
    <property type="molecule type" value="Genomic_DNA"/>
</dbReference>
<keyword evidence="2" id="KW-0472">Membrane</keyword>
<evidence type="ECO:0000313" key="3">
    <source>
        <dbReference type="EMBL" id="EST07859.1"/>
    </source>
</evidence>
<dbReference type="HOGENOM" id="CLU_1788275_0_0_1"/>
<feature type="transmembrane region" description="Helical" evidence="2">
    <location>
        <begin position="50"/>
        <end position="69"/>
    </location>
</feature>
<organism evidence="3 4">
    <name type="scientific">Kalmanozyma brasiliensis (strain GHG001)</name>
    <name type="common">Yeast</name>
    <name type="synonym">Pseudozyma brasiliensis</name>
    <dbReference type="NCBI Taxonomy" id="1365824"/>
    <lineage>
        <taxon>Eukaryota</taxon>
        <taxon>Fungi</taxon>
        <taxon>Dikarya</taxon>
        <taxon>Basidiomycota</taxon>
        <taxon>Ustilaginomycotina</taxon>
        <taxon>Ustilaginomycetes</taxon>
        <taxon>Ustilaginales</taxon>
        <taxon>Ustilaginaceae</taxon>
        <taxon>Kalmanozyma</taxon>
    </lineage>
</organism>
<evidence type="ECO:0000256" key="2">
    <source>
        <dbReference type="SAM" id="Phobius"/>
    </source>
</evidence>
<dbReference type="Proteomes" id="UP000019377">
    <property type="component" value="Unassembled WGS sequence"/>
</dbReference>
<evidence type="ECO:0000313" key="4">
    <source>
        <dbReference type="Proteomes" id="UP000019377"/>
    </source>
</evidence>
<name>V5EYL0_KALBG</name>
<dbReference type="OrthoDB" id="2551977at2759"/>
<feature type="compositionally biased region" description="Polar residues" evidence="1">
    <location>
        <begin position="101"/>
        <end position="151"/>
    </location>
</feature>
<feature type="compositionally biased region" description="Low complexity" evidence="1">
    <location>
        <begin position="22"/>
        <end position="40"/>
    </location>
</feature>
<keyword evidence="4" id="KW-1185">Reference proteome</keyword>
<keyword evidence="2" id="KW-0812">Transmembrane</keyword>
<protein>
    <submittedName>
        <fullName evidence="3">Uncharacterized protein</fullName>
    </submittedName>
</protein>
<dbReference type="eggNOG" id="ENOG502RE45">
    <property type="taxonomic scope" value="Eukaryota"/>
</dbReference>
<feature type="region of interest" description="Disordered" evidence="1">
    <location>
        <begin position="87"/>
        <end position="151"/>
    </location>
</feature>